<proteinExistence type="predicted"/>
<reference evidence="2" key="1">
    <citation type="journal article" date="2021" name="PeerJ">
        <title>Extensive microbial diversity within the chicken gut microbiome revealed by metagenomics and culture.</title>
        <authorList>
            <person name="Gilroy R."/>
            <person name="Ravi A."/>
            <person name="Getino M."/>
            <person name="Pursley I."/>
            <person name="Horton D.L."/>
            <person name="Alikhan N.F."/>
            <person name="Baker D."/>
            <person name="Gharbi K."/>
            <person name="Hall N."/>
            <person name="Watson M."/>
            <person name="Adriaenssens E.M."/>
            <person name="Foster-Nyarko E."/>
            <person name="Jarju S."/>
            <person name="Secka A."/>
            <person name="Antonio M."/>
            <person name="Oren A."/>
            <person name="Chaudhuri R.R."/>
            <person name="La Ragione R."/>
            <person name="Hildebrand F."/>
            <person name="Pallen M.J."/>
        </authorList>
    </citation>
    <scope>NUCLEOTIDE SEQUENCE</scope>
    <source>
        <strain evidence="2">ChiSjej5B23-16112</strain>
    </source>
</reference>
<dbReference type="EMBL" id="DYVY01000099">
    <property type="protein sequence ID" value="HJF94384.1"/>
    <property type="molecule type" value="Genomic_DNA"/>
</dbReference>
<dbReference type="Pfam" id="PF05016">
    <property type="entry name" value="ParE_toxin"/>
    <property type="match status" value="1"/>
</dbReference>
<comment type="caution">
    <text evidence="2">The sequence shown here is derived from an EMBL/GenBank/DDBJ whole genome shotgun (WGS) entry which is preliminary data.</text>
</comment>
<protein>
    <submittedName>
        <fullName evidence="2">Type II toxin-antitoxin system RelE/ParE family toxin</fullName>
    </submittedName>
</protein>
<keyword evidence="1" id="KW-1277">Toxin-antitoxin system</keyword>
<dbReference type="InterPro" id="IPR035093">
    <property type="entry name" value="RelE/ParE_toxin_dom_sf"/>
</dbReference>
<evidence type="ECO:0000313" key="2">
    <source>
        <dbReference type="EMBL" id="HJF94384.1"/>
    </source>
</evidence>
<evidence type="ECO:0000256" key="1">
    <source>
        <dbReference type="ARBA" id="ARBA00022649"/>
    </source>
</evidence>
<reference evidence="2" key="2">
    <citation type="submission" date="2021-09" db="EMBL/GenBank/DDBJ databases">
        <authorList>
            <person name="Gilroy R."/>
        </authorList>
    </citation>
    <scope>NUCLEOTIDE SEQUENCE</scope>
    <source>
        <strain evidence="2">ChiSjej5B23-16112</strain>
    </source>
</reference>
<organism evidence="2 3">
    <name type="scientific">Lachnoclostridium phocaeense</name>
    <dbReference type="NCBI Taxonomy" id="1871021"/>
    <lineage>
        <taxon>Bacteria</taxon>
        <taxon>Bacillati</taxon>
        <taxon>Bacillota</taxon>
        <taxon>Clostridia</taxon>
        <taxon>Lachnospirales</taxon>
        <taxon>Lachnospiraceae</taxon>
    </lineage>
</organism>
<dbReference type="InterPro" id="IPR007712">
    <property type="entry name" value="RelE/ParE_toxin"/>
</dbReference>
<gene>
    <name evidence="2" type="ORF">K8V82_06280</name>
</gene>
<name>A0A921I050_9FIRM</name>
<sequence length="110" mass="13152">MYKYRIIIEPLAEEDIIRNAEYIAYEKKSPKTARSLLKGLRKEIGSLSINPQRHMFDEDEDLANLEVRKHYYKNYKIFYIVDETKMTVYILRALHMLVDSKALLLRIVKD</sequence>
<dbReference type="Gene3D" id="3.30.2310.20">
    <property type="entry name" value="RelE-like"/>
    <property type="match status" value="1"/>
</dbReference>
<evidence type="ECO:0000313" key="3">
    <source>
        <dbReference type="Proteomes" id="UP000769156"/>
    </source>
</evidence>
<accession>A0A921I050</accession>
<dbReference type="AlphaFoldDB" id="A0A921I050"/>
<dbReference type="Proteomes" id="UP000769156">
    <property type="component" value="Unassembled WGS sequence"/>
</dbReference>